<dbReference type="GO" id="GO:0004364">
    <property type="term" value="F:glutathione transferase activity"/>
    <property type="evidence" value="ECO:0007669"/>
    <property type="project" value="UniProtKB-EC"/>
</dbReference>
<dbReference type="InterPro" id="IPR050213">
    <property type="entry name" value="GST_superfamily"/>
</dbReference>
<evidence type="ECO:0000256" key="4">
    <source>
        <dbReference type="ARBA" id="ARBA00047960"/>
    </source>
</evidence>
<accession>A0A2R4FXI0</accession>
<dbReference type="InterPro" id="IPR036249">
    <property type="entry name" value="Thioredoxin-like_sf"/>
</dbReference>
<dbReference type="GO" id="GO:0004602">
    <property type="term" value="F:glutathione peroxidase activity"/>
    <property type="evidence" value="ECO:0007669"/>
    <property type="project" value="UniProtKB-ARBA"/>
</dbReference>
<evidence type="ECO:0000256" key="1">
    <source>
        <dbReference type="ARBA" id="ARBA00012452"/>
    </source>
</evidence>
<dbReference type="PROSITE" id="PS50404">
    <property type="entry name" value="GST_NTER"/>
    <property type="match status" value="1"/>
</dbReference>
<organism evidence="6">
    <name type="scientific">Lissorhoptrus oryzophilus</name>
    <name type="common">rice water weevil</name>
    <dbReference type="NCBI Taxonomy" id="308863"/>
    <lineage>
        <taxon>Eukaryota</taxon>
        <taxon>Metazoa</taxon>
        <taxon>Ecdysozoa</taxon>
        <taxon>Arthropoda</taxon>
        <taxon>Hexapoda</taxon>
        <taxon>Insecta</taxon>
        <taxon>Pterygota</taxon>
        <taxon>Neoptera</taxon>
        <taxon>Endopterygota</taxon>
        <taxon>Coleoptera</taxon>
        <taxon>Polyphaga</taxon>
        <taxon>Cucujiformia</taxon>
        <taxon>Erirhinidae</taxon>
        <taxon>Erirhininae</taxon>
        <taxon>Lissorhoptrus</taxon>
    </lineage>
</organism>
<feature type="domain" description="GST N-terminal" evidence="5">
    <location>
        <begin position="3"/>
        <end position="80"/>
    </location>
</feature>
<dbReference type="InterPro" id="IPR004045">
    <property type="entry name" value="Glutathione_S-Trfase_N"/>
</dbReference>
<proteinExistence type="evidence at transcript level"/>
<dbReference type="Gene3D" id="1.20.1050.130">
    <property type="match status" value="1"/>
</dbReference>
<evidence type="ECO:0000256" key="3">
    <source>
        <dbReference type="ARBA" id="ARBA00038317"/>
    </source>
</evidence>
<sequence>MAPKYKLTYFNIPGLAEQIRYIFAYADQEFEDVRINHDQWPELKNKTPFGKVPVLEIDGKPVSQSNAISLTLQEKTTGRPCSAMY</sequence>
<evidence type="ECO:0000256" key="2">
    <source>
        <dbReference type="ARBA" id="ARBA00022679"/>
    </source>
</evidence>
<dbReference type="AlphaFoldDB" id="A0A2R4FXI0"/>
<dbReference type="InterPro" id="IPR040079">
    <property type="entry name" value="Glutathione_S-Trfase"/>
</dbReference>
<dbReference type="EMBL" id="MF034826">
    <property type="protein sequence ID" value="AVT42192.1"/>
    <property type="molecule type" value="mRNA"/>
</dbReference>
<protein>
    <recommendedName>
        <fullName evidence="1">glutathione transferase</fullName>
        <ecNumber evidence="1">2.5.1.18</ecNumber>
    </recommendedName>
</protein>
<dbReference type="CDD" id="cd03039">
    <property type="entry name" value="GST_N_Sigma_like"/>
    <property type="match status" value="1"/>
</dbReference>
<dbReference type="GO" id="GO:0006749">
    <property type="term" value="P:glutathione metabolic process"/>
    <property type="evidence" value="ECO:0007669"/>
    <property type="project" value="TreeGrafter"/>
</dbReference>
<dbReference type="PANTHER" id="PTHR11571">
    <property type="entry name" value="GLUTATHIONE S-TRANSFERASE"/>
    <property type="match status" value="1"/>
</dbReference>
<dbReference type="SUPFAM" id="SSF52833">
    <property type="entry name" value="Thioredoxin-like"/>
    <property type="match status" value="1"/>
</dbReference>
<dbReference type="EC" id="2.5.1.18" evidence="1"/>
<dbReference type="PANTHER" id="PTHR11571:SF224">
    <property type="entry name" value="HEMATOPOIETIC PROSTAGLANDIN D SYNTHASE"/>
    <property type="match status" value="1"/>
</dbReference>
<keyword evidence="2 6" id="KW-0808">Transferase</keyword>
<dbReference type="Pfam" id="PF02798">
    <property type="entry name" value="GST_N"/>
    <property type="match status" value="1"/>
</dbReference>
<comment type="similarity">
    <text evidence="3">Belongs to the GST superfamily. Sigma family.</text>
</comment>
<name>A0A2R4FXI0_9CUCU</name>
<evidence type="ECO:0000313" key="6">
    <source>
        <dbReference type="EMBL" id="AVT42192.1"/>
    </source>
</evidence>
<dbReference type="FunFam" id="3.40.30.10:FF:000035">
    <property type="entry name" value="hematopoietic prostaglandin D synthase"/>
    <property type="match status" value="1"/>
</dbReference>
<comment type="catalytic activity">
    <reaction evidence="4">
        <text>RX + glutathione = an S-substituted glutathione + a halide anion + H(+)</text>
        <dbReference type="Rhea" id="RHEA:16437"/>
        <dbReference type="ChEBI" id="CHEBI:15378"/>
        <dbReference type="ChEBI" id="CHEBI:16042"/>
        <dbReference type="ChEBI" id="CHEBI:17792"/>
        <dbReference type="ChEBI" id="CHEBI:57925"/>
        <dbReference type="ChEBI" id="CHEBI:90779"/>
        <dbReference type="EC" id="2.5.1.18"/>
    </reaction>
</comment>
<reference evidence="6" key="1">
    <citation type="submission" date="2017-05" db="EMBL/GenBank/DDBJ databases">
        <authorList>
            <person name="Song R."/>
            <person name="Chenine A.L."/>
            <person name="Ruprecht R.M."/>
        </authorList>
    </citation>
    <scope>NUCLEOTIDE SEQUENCE</scope>
</reference>
<evidence type="ECO:0000259" key="5">
    <source>
        <dbReference type="PROSITE" id="PS50404"/>
    </source>
</evidence>
<dbReference type="SFLD" id="SFLDS00019">
    <property type="entry name" value="Glutathione_Transferase_(cytos"/>
    <property type="match status" value="1"/>
</dbReference>